<evidence type="ECO:0000256" key="10">
    <source>
        <dbReference type="ARBA" id="ARBA00023204"/>
    </source>
</evidence>
<evidence type="ECO:0000256" key="9">
    <source>
        <dbReference type="ARBA" id="ARBA00023125"/>
    </source>
</evidence>
<dbReference type="PANTHER" id="PTHR43152:SF2">
    <property type="entry name" value="DRUG RESISTANCE ABC TRANSPORTER"/>
    <property type="match status" value="1"/>
</dbReference>
<evidence type="ECO:0000256" key="1">
    <source>
        <dbReference type="ARBA" id="ARBA00004496"/>
    </source>
</evidence>
<evidence type="ECO:0000313" key="16">
    <source>
        <dbReference type="Proteomes" id="UP001595698"/>
    </source>
</evidence>
<keyword evidence="8" id="KW-0267">Excision nuclease</keyword>
<dbReference type="RefSeq" id="WP_386197067.1">
    <property type="nucleotide sequence ID" value="NZ_JBHSBC010000066.1"/>
</dbReference>
<keyword evidence="3" id="KW-0677">Repeat</keyword>
<evidence type="ECO:0000256" key="12">
    <source>
        <dbReference type="ARBA" id="ARBA00039316"/>
    </source>
</evidence>
<dbReference type="SUPFAM" id="SSF52540">
    <property type="entry name" value="P-loop containing nucleoside triphosphate hydrolases"/>
    <property type="match status" value="2"/>
</dbReference>
<keyword evidence="5" id="KW-0227">DNA damage</keyword>
<dbReference type="PROSITE" id="PS00211">
    <property type="entry name" value="ABC_TRANSPORTER_1"/>
    <property type="match status" value="1"/>
</dbReference>
<proteinExistence type="inferred from homology"/>
<dbReference type="Proteomes" id="UP001595698">
    <property type="component" value="Unassembled WGS sequence"/>
</dbReference>
<dbReference type="Gene3D" id="1.20.1580.10">
    <property type="entry name" value="ABC transporter ATPase like domain"/>
    <property type="match status" value="2"/>
</dbReference>
<keyword evidence="2" id="KW-0963">Cytoplasm</keyword>
<evidence type="ECO:0000256" key="5">
    <source>
        <dbReference type="ARBA" id="ARBA00022763"/>
    </source>
</evidence>
<organism evidence="15 16">
    <name type="scientific">Streptosporangium jomthongense</name>
    <dbReference type="NCBI Taxonomy" id="1193683"/>
    <lineage>
        <taxon>Bacteria</taxon>
        <taxon>Bacillati</taxon>
        <taxon>Actinomycetota</taxon>
        <taxon>Actinomycetes</taxon>
        <taxon>Streptosporangiales</taxon>
        <taxon>Streptosporangiaceae</taxon>
        <taxon>Streptosporangium</taxon>
    </lineage>
</organism>
<keyword evidence="6" id="KW-0228">DNA excision</keyword>
<name>A0ABV8FFH5_9ACTN</name>
<evidence type="ECO:0000256" key="2">
    <source>
        <dbReference type="ARBA" id="ARBA00022490"/>
    </source>
</evidence>
<sequence>MRDGSGGGNGGRGRWIVVEKAATHNLREVCVEIPKEALTVFTGVSGSGKSSLALDTVAAEAQRLVNDSYPSFVRNRLPHTAQPDVQRIDGLTFTVLIDQRRFTGNARSTVATATDIAPLLRLIFSRIGEPSAGYSPAYSFNDPSGMCPDCEGLGVVQDVDLDALLDLDSSIDQGPVRFPAFRPGTYRWKRFAYSGLFDRSKPLRDYTEQEMRDFLFADQMKLPAPDPRFPKTARFDGVVTRMRDVYIRNPPRSKSKETEEAIHRVITTRTCPLCGGARLNQAALASLVDGRSIADWTALPVDRLHDLLADLSDHRVAPALSEARRRLEALRSVGLGYLTLDRVSSTLSGGEAQRVKIIRYLGSPLSSVTYVFDEPSSGLHPHDVRRLTELLLRLRDAANTVLVVEHHPQVIALADHVVDLGPGAGRQGGRILFEGTATDLLRADTPTARALREPLTPRATTRPAHGHVMIRDARAHNLQGFDVGIPLRLLTTVTGVAGSGKSSLVTGELPRQHQDFVVVGQEPLQGGGRSTPLSQLGLAERVRRIFAAESGLAPAWYSFNSKGACPVCRGRGFITTELAFLDDVFTPCDVCEGSRFNPRALATRVNGATIADVLASPPATLIELFAGHADIVARLGWMDRVGLGYLTVGQPMDTMSGGEKQRLLLAKHLGDVGRGRGQRIVLDEPTTGLHGTDVDRLLVLFDELVDDGATLVVVEHDLRVVAHADHVIDIGPDAGDAGGRVVFQGTPADLAADPGSFTGQALAQAFRPPAPLGRRVAATR</sequence>
<protein>
    <recommendedName>
        <fullName evidence="12">UvrABC system protein A</fullName>
    </recommendedName>
    <alternativeName>
        <fullName evidence="13">Excinuclease ABC subunit A</fullName>
    </alternativeName>
</protein>
<feature type="domain" description="ABC transporter" evidence="14">
    <location>
        <begin position="11"/>
        <end position="447"/>
    </location>
</feature>
<accession>A0ABV8FFH5</accession>
<evidence type="ECO:0000256" key="4">
    <source>
        <dbReference type="ARBA" id="ARBA00022741"/>
    </source>
</evidence>
<evidence type="ECO:0000313" key="15">
    <source>
        <dbReference type="EMBL" id="MFC3986691.1"/>
    </source>
</evidence>
<dbReference type="InterPro" id="IPR017871">
    <property type="entry name" value="ABC_transporter-like_CS"/>
</dbReference>
<comment type="similarity">
    <text evidence="11">Belongs to the ABC transporter superfamily. UvrA family.</text>
</comment>
<evidence type="ECO:0000256" key="7">
    <source>
        <dbReference type="ARBA" id="ARBA00022840"/>
    </source>
</evidence>
<reference evidence="16" key="1">
    <citation type="journal article" date="2019" name="Int. J. Syst. Evol. Microbiol.">
        <title>The Global Catalogue of Microorganisms (GCM) 10K type strain sequencing project: providing services to taxonomists for standard genome sequencing and annotation.</title>
        <authorList>
            <consortium name="The Broad Institute Genomics Platform"/>
            <consortium name="The Broad Institute Genome Sequencing Center for Infectious Disease"/>
            <person name="Wu L."/>
            <person name="Ma J."/>
        </authorList>
    </citation>
    <scope>NUCLEOTIDE SEQUENCE [LARGE SCALE GENOMIC DNA]</scope>
    <source>
        <strain evidence="16">TBRC 7912</strain>
    </source>
</reference>
<dbReference type="Gene3D" id="1.10.8.280">
    <property type="entry name" value="ABC transporter ATPase domain-like"/>
    <property type="match status" value="1"/>
</dbReference>
<dbReference type="InterPro" id="IPR003439">
    <property type="entry name" value="ABC_transporter-like_ATP-bd"/>
</dbReference>
<keyword evidence="4" id="KW-0547">Nucleotide-binding</keyword>
<dbReference type="InterPro" id="IPR027417">
    <property type="entry name" value="P-loop_NTPase"/>
</dbReference>
<dbReference type="Gene3D" id="3.40.50.300">
    <property type="entry name" value="P-loop containing nucleotide triphosphate hydrolases"/>
    <property type="match status" value="3"/>
</dbReference>
<keyword evidence="7" id="KW-0067">ATP-binding</keyword>
<keyword evidence="10" id="KW-0234">DNA repair</keyword>
<gene>
    <name evidence="15" type="ORF">ACFOYY_41640</name>
</gene>
<evidence type="ECO:0000256" key="13">
    <source>
        <dbReference type="ARBA" id="ARBA00042156"/>
    </source>
</evidence>
<evidence type="ECO:0000256" key="8">
    <source>
        <dbReference type="ARBA" id="ARBA00022881"/>
    </source>
</evidence>
<keyword evidence="16" id="KW-1185">Reference proteome</keyword>
<comment type="caution">
    <text evidence="15">The sequence shown here is derived from an EMBL/GenBank/DDBJ whole genome shotgun (WGS) entry which is preliminary data.</text>
</comment>
<keyword evidence="9" id="KW-0238">DNA-binding</keyword>
<dbReference type="PANTHER" id="PTHR43152">
    <property type="entry name" value="UVRABC SYSTEM PROTEIN A"/>
    <property type="match status" value="1"/>
</dbReference>
<evidence type="ECO:0000256" key="3">
    <source>
        <dbReference type="ARBA" id="ARBA00022737"/>
    </source>
</evidence>
<dbReference type="EMBL" id="JBHSBC010000066">
    <property type="protein sequence ID" value="MFC3986691.1"/>
    <property type="molecule type" value="Genomic_DNA"/>
</dbReference>
<comment type="subcellular location">
    <subcellularLocation>
        <location evidence="1">Cytoplasm</location>
    </subcellularLocation>
</comment>
<evidence type="ECO:0000256" key="6">
    <source>
        <dbReference type="ARBA" id="ARBA00022769"/>
    </source>
</evidence>
<dbReference type="PROSITE" id="PS50893">
    <property type="entry name" value="ABC_TRANSPORTER_2"/>
    <property type="match status" value="1"/>
</dbReference>
<evidence type="ECO:0000256" key="11">
    <source>
        <dbReference type="ARBA" id="ARBA00038000"/>
    </source>
</evidence>
<evidence type="ECO:0000259" key="14">
    <source>
        <dbReference type="PROSITE" id="PS50893"/>
    </source>
</evidence>